<name>A0AAV0M1G6_9ROSI</name>
<gene>
    <name evidence="2" type="ORF">LITE_LOCUS26429</name>
</gene>
<evidence type="ECO:0008006" key="4">
    <source>
        <dbReference type="Google" id="ProtNLM"/>
    </source>
</evidence>
<feature type="signal peptide" evidence="1">
    <location>
        <begin position="1"/>
        <end position="26"/>
    </location>
</feature>
<dbReference type="PANTHER" id="PTHR47364:SF2">
    <property type="entry name" value="CYSTEINE PROTEINASE INHIBITOR 5"/>
    <property type="match status" value="1"/>
</dbReference>
<comment type="caution">
    <text evidence="2">The sequence shown here is derived from an EMBL/GenBank/DDBJ whole genome shotgun (WGS) entry which is preliminary data.</text>
</comment>
<evidence type="ECO:0000313" key="2">
    <source>
        <dbReference type="EMBL" id="CAI0440176.1"/>
    </source>
</evidence>
<dbReference type="Proteomes" id="UP001154282">
    <property type="component" value="Unassembled WGS sequence"/>
</dbReference>
<dbReference type="AlphaFoldDB" id="A0AAV0M1G6"/>
<evidence type="ECO:0000313" key="3">
    <source>
        <dbReference type="Proteomes" id="UP001154282"/>
    </source>
</evidence>
<reference evidence="2" key="1">
    <citation type="submission" date="2022-08" db="EMBL/GenBank/DDBJ databases">
        <authorList>
            <person name="Gutierrez-Valencia J."/>
        </authorList>
    </citation>
    <scope>NUCLEOTIDE SEQUENCE</scope>
</reference>
<accession>A0AAV0M1G6</accession>
<proteinExistence type="predicted"/>
<keyword evidence="1" id="KW-0732">Signal</keyword>
<organism evidence="2 3">
    <name type="scientific">Linum tenue</name>
    <dbReference type="NCBI Taxonomy" id="586396"/>
    <lineage>
        <taxon>Eukaryota</taxon>
        <taxon>Viridiplantae</taxon>
        <taxon>Streptophyta</taxon>
        <taxon>Embryophyta</taxon>
        <taxon>Tracheophyta</taxon>
        <taxon>Spermatophyta</taxon>
        <taxon>Magnoliopsida</taxon>
        <taxon>eudicotyledons</taxon>
        <taxon>Gunneridae</taxon>
        <taxon>Pentapetalae</taxon>
        <taxon>rosids</taxon>
        <taxon>fabids</taxon>
        <taxon>Malpighiales</taxon>
        <taxon>Linaceae</taxon>
        <taxon>Linum</taxon>
    </lineage>
</organism>
<dbReference type="EMBL" id="CAMGYJ010000006">
    <property type="protein sequence ID" value="CAI0440176.1"/>
    <property type="molecule type" value="Genomic_DNA"/>
</dbReference>
<keyword evidence="3" id="KW-1185">Reference proteome</keyword>
<dbReference type="Gene3D" id="3.10.450.10">
    <property type="match status" value="1"/>
</dbReference>
<protein>
    <recommendedName>
        <fullName evidence="4">Cystatin domain-containing protein</fullName>
    </recommendedName>
</protein>
<dbReference type="InterPro" id="IPR046350">
    <property type="entry name" value="Cystatin_sf"/>
</dbReference>
<feature type="chain" id="PRO_5043740299" description="Cystatin domain-containing protein" evidence="1">
    <location>
        <begin position="27"/>
        <end position="125"/>
    </location>
</feature>
<dbReference type="SUPFAM" id="SSF54403">
    <property type="entry name" value="Cystatin/monellin"/>
    <property type="match status" value="1"/>
</dbReference>
<evidence type="ECO:0000256" key="1">
    <source>
        <dbReference type="SAM" id="SignalP"/>
    </source>
</evidence>
<sequence>MMTKRPAPFLLVAIAVVAIISAVAKAAALAGGEWLPLQDPKAKHVKDMAEFAVSVHNDEYLNDPLDLYRVDGGEYQKLSDGSTNYRLRVVTVGDESSLHPSGIQNWTAILHELPSGEVQLVSFEH</sequence>
<dbReference type="PANTHER" id="PTHR47364">
    <property type="entry name" value="CYSTEINE PROTEINASE INHIBITOR 5"/>
    <property type="match status" value="1"/>
</dbReference>